<comment type="catalytic activity">
    <reaction evidence="7 8">
        <text>UDP-N-acetyl-alpha-D-muramoyl-L-alanine + D-glutamate + ATP = UDP-N-acetyl-alpha-D-muramoyl-L-alanyl-D-glutamate + ADP + phosphate + H(+)</text>
        <dbReference type="Rhea" id="RHEA:16429"/>
        <dbReference type="ChEBI" id="CHEBI:15378"/>
        <dbReference type="ChEBI" id="CHEBI:29986"/>
        <dbReference type="ChEBI" id="CHEBI:30616"/>
        <dbReference type="ChEBI" id="CHEBI:43474"/>
        <dbReference type="ChEBI" id="CHEBI:83898"/>
        <dbReference type="ChEBI" id="CHEBI:83900"/>
        <dbReference type="ChEBI" id="CHEBI:456216"/>
        <dbReference type="EC" id="6.3.2.9"/>
    </reaction>
</comment>
<evidence type="ECO:0000256" key="7">
    <source>
        <dbReference type="HAMAP-Rule" id="MF_00639"/>
    </source>
</evidence>
<dbReference type="HAMAP" id="MF_00639">
    <property type="entry name" value="MurD"/>
    <property type="match status" value="1"/>
</dbReference>
<keyword evidence="7 8" id="KW-0132">Cell division</keyword>
<evidence type="ECO:0000256" key="1">
    <source>
        <dbReference type="ARBA" id="ARBA00004496"/>
    </source>
</evidence>
<dbReference type="OrthoDB" id="9809796at2"/>
<evidence type="ECO:0000259" key="11">
    <source>
        <dbReference type="Pfam" id="PF08245"/>
    </source>
</evidence>
<comment type="similarity">
    <text evidence="7">Belongs to the MurCDEF family.</text>
</comment>
<dbReference type="InterPro" id="IPR005762">
    <property type="entry name" value="MurD"/>
</dbReference>
<evidence type="ECO:0000256" key="3">
    <source>
        <dbReference type="ARBA" id="ARBA00022490"/>
    </source>
</evidence>
<keyword evidence="7 8" id="KW-0133">Cell shape</keyword>
<evidence type="ECO:0000256" key="9">
    <source>
        <dbReference type="SAM" id="MobiDB-lite"/>
    </source>
</evidence>
<keyword evidence="7 8" id="KW-0573">Peptidoglycan synthesis</keyword>
<keyword evidence="3 7" id="KW-0963">Cytoplasm</keyword>
<comment type="function">
    <text evidence="7 8">Cell wall formation. Catalyzes the addition of glutamate to the nucleotide precursor UDP-N-acetylmuramoyl-L-alanine (UMA).</text>
</comment>
<feature type="domain" description="Mur ligase central" evidence="11">
    <location>
        <begin position="122"/>
        <end position="269"/>
    </location>
</feature>
<dbReference type="PANTHER" id="PTHR43692:SF1">
    <property type="entry name" value="UDP-N-ACETYLMURAMOYLALANINE--D-GLUTAMATE LIGASE"/>
    <property type="match status" value="1"/>
</dbReference>
<dbReference type="GO" id="GO:0005737">
    <property type="term" value="C:cytoplasm"/>
    <property type="evidence" value="ECO:0007669"/>
    <property type="project" value="UniProtKB-SubCell"/>
</dbReference>
<feature type="binding site" evidence="7">
    <location>
        <begin position="124"/>
        <end position="130"/>
    </location>
    <ligand>
        <name>ATP</name>
        <dbReference type="ChEBI" id="CHEBI:30616"/>
    </ligand>
</feature>
<evidence type="ECO:0000313" key="13">
    <source>
        <dbReference type="Proteomes" id="UP000192801"/>
    </source>
</evidence>
<feature type="region of interest" description="Disordered" evidence="9">
    <location>
        <begin position="171"/>
        <end position="191"/>
    </location>
</feature>
<dbReference type="SUPFAM" id="SSF51984">
    <property type="entry name" value="MurCD N-terminal domain"/>
    <property type="match status" value="1"/>
</dbReference>
<dbReference type="SUPFAM" id="SSF53623">
    <property type="entry name" value="MurD-like peptide ligases, catalytic domain"/>
    <property type="match status" value="1"/>
</dbReference>
<dbReference type="GO" id="GO:0009252">
    <property type="term" value="P:peptidoglycan biosynthetic process"/>
    <property type="evidence" value="ECO:0007669"/>
    <property type="project" value="UniProtKB-UniRule"/>
</dbReference>
<keyword evidence="5 7" id="KW-0547">Nucleotide-binding</keyword>
<dbReference type="Pfam" id="PF02875">
    <property type="entry name" value="Mur_ligase_C"/>
    <property type="match status" value="1"/>
</dbReference>
<dbReference type="InterPro" id="IPR013221">
    <property type="entry name" value="Mur_ligase_cen"/>
</dbReference>
<reference evidence="12 13" key="1">
    <citation type="submission" date="2016-12" db="EMBL/GenBank/DDBJ databases">
        <title>The new phylogeny of genus Mycobacterium.</title>
        <authorList>
            <person name="Tortoli E."/>
            <person name="Trovato A."/>
            <person name="Cirillo D.M."/>
        </authorList>
    </citation>
    <scope>NUCLEOTIDE SEQUENCE [LARGE SCALE GENOMIC DNA]</scope>
    <source>
        <strain evidence="12 13">DSM 45130</strain>
    </source>
</reference>
<comment type="subcellular location">
    <subcellularLocation>
        <location evidence="1 7 8">Cytoplasm</location>
    </subcellularLocation>
</comment>
<evidence type="ECO:0000256" key="4">
    <source>
        <dbReference type="ARBA" id="ARBA00022598"/>
    </source>
</evidence>
<dbReference type="AlphaFoldDB" id="A0A1X0DKP2"/>
<dbReference type="GO" id="GO:0051301">
    <property type="term" value="P:cell division"/>
    <property type="evidence" value="ECO:0007669"/>
    <property type="project" value="UniProtKB-KW"/>
</dbReference>
<evidence type="ECO:0000259" key="10">
    <source>
        <dbReference type="Pfam" id="PF02875"/>
    </source>
</evidence>
<dbReference type="Pfam" id="PF21799">
    <property type="entry name" value="MurD-like_N"/>
    <property type="match status" value="1"/>
</dbReference>
<keyword evidence="6 7" id="KW-0067">ATP-binding</keyword>
<evidence type="ECO:0000256" key="6">
    <source>
        <dbReference type="ARBA" id="ARBA00022840"/>
    </source>
</evidence>
<proteinExistence type="inferred from homology"/>
<dbReference type="EMBL" id="MVHS01000008">
    <property type="protein sequence ID" value="ORA72420.1"/>
    <property type="molecule type" value="Genomic_DNA"/>
</dbReference>
<feature type="domain" description="Mur ligase C-terminal" evidence="10">
    <location>
        <begin position="349"/>
        <end position="492"/>
    </location>
</feature>
<evidence type="ECO:0000256" key="5">
    <source>
        <dbReference type="ARBA" id="ARBA00022741"/>
    </source>
</evidence>
<dbReference type="GO" id="GO:0008360">
    <property type="term" value="P:regulation of cell shape"/>
    <property type="evidence" value="ECO:0007669"/>
    <property type="project" value="UniProtKB-KW"/>
</dbReference>
<dbReference type="Gene3D" id="3.90.190.20">
    <property type="entry name" value="Mur ligase, C-terminal domain"/>
    <property type="match status" value="1"/>
</dbReference>
<comment type="caution">
    <text evidence="12">The sequence shown here is derived from an EMBL/GenBank/DDBJ whole genome shotgun (WGS) entry which is preliminary data.</text>
</comment>
<name>A0A1X0DKP2_9MYCO</name>
<dbReference type="Gene3D" id="3.40.50.720">
    <property type="entry name" value="NAD(P)-binding Rossmann-like Domain"/>
    <property type="match status" value="1"/>
</dbReference>
<dbReference type="GO" id="GO:0071555">
    <property type="term" value="P:cell wall organization"/>
    <property type="evidence" value="ECO:0007669"/>
    <property type="project" value="UniProtKB-KW"/>
</dbReference>
<accession>A0A1X0DKP2</accession>
<evidence type="ECO:0000313" key="12">
    <source>
        <dbReference type="EMBL" id="ORA72420.1"/>
    </source>
</evidence>
<feature type="compositionally biased region" description="Low complexity" evidence="9">
    <location>
        <begin position="172"/>
        <end position="188"/>
    </location>
</feature>
<dbReference type="EC" id="6.3.2.9" evidence="7 8"/>
<evidence type="ECO:0000256" key="8">
    <source>
        <dbReference type="RuleBase" id="RU003664"/>
    </source>
</evidence>
<dbReference type="InterPro" id="IPR036565">
    <property type="entry name" value="Mur-like_cat_sf"/>
</dbReference>
<keyword evidence="7 8" id="KW-0131">Cell cycle</keyword>
<sequence length="517" mass="51676">MSVVSIPPLRPGARVLVAGAGMTGRSVLAALEPLGVQAVLTDDRVDALTDAAHGGVEVLDAAAAAARIAEFDLVVTSPGLPPQAPVPAAAAAAGVPVWGDVELAWRLDAAGHYGPPRRWLVVTGTNGKTTTTSMLHAMLVADGRRAALCGNIGRPVIDVLAGSARLGGGGASAASAGGAEGKPGPAHGLAQPGEPADFLAIELSSFQLYWAPSVRPVAGAVLNVAEDHLDWHGSMAGYAAAKAVALSGRVAVAGIDDPTARDLLEQAPAPVKVGFTLDEPQPGQLGVSDGMLVDRAFADAAPLARTDVITVAGPVGVLDALAAAALARAVGVAPDAIAAALEAFEVGRHRAELVGVIDGVAFVDDSKATNPHAAEASLLAYQRAVWVAGGLLKGASVDELVARVAGRLAGAVLIGRDRDVVAKALSRHAPDVPVIHVVTGEDAGVQETSESGVTHVVNVTGAVTGPDIMTAVVGAARELARPGDTVLLAPAGASFDQFTGYAARGDAFAAAVADLGR</sequence>
<dbReference type="InterPro" id="IPR036615">
    <property type="entry name" value="Mur_ligase_C_dom_sf"/>
</dbReference>
<dbReference type="GO" id="GO:0005524">
    <property type="term" value="F:ATP binding"/>
    <property type="evidence" value="ECO:0007669"/>
    <property type="project" value="UniProtKB-UniRule"/>
</dbReference>
<evidence type="ECO:0000256" key="2">
    <source>
        <dbReference type="ARBA" id="ARBA00004752"/>
    </source>
</evidence>
<comment type="pathway">
    <text evidence="2 7 8">Cell wall biogenesis; peptidoglycan biosynthesis.</text>
</comment>
<keyword evidence="7 8" id="KW-0961">Cell wall biogenesis/degradation</keyword>
<dbReference type="GO" id="GO:0008764">
    <property type="term" value="F:UDP-N-acetylmuramoylalanine-D-glutamate ligase activity"/>
    <property type="evidence" value="ECO:0007669"/>
    <property type="project" value="UniProtKB-UniRule"/>
</dbReference>
<dbReference type="UniPathway" id="UPA00219"/>
<dbReference type="Pfam" id="PF08245">
    <property type="entry name" value="Mur_ligase_M"/>
    <property type="match status" value="1"/>
</dbReference>
<dbReference type="PANTHER" id="PTHR43692">
    <property type="entry name" value="UDP-N-ACETYLMURAMOYLALANINE--D-GLUTAMATE LIGASE"/>
    <property type="match status" value="1"/>
</dbReference>
<dbReference type="Gene3D" id="3.40.1190.10">
    <property type="entry name" value="Mur-like, catalytic domain"/>
    <property type="match status" value="1"/>
</dbReference>
<protein>
    <recommendedName>
        <fullName evidence="7 8">UDP-N-acetylmuramoylalanine--D-glutamate ligase</fullName>
        <ecNumber evidence="7 8">6.3.2.9</ecNumber>
    </recommendedName>
    <alternativeName>
        <fullName evidence="7">D-glutamic acid-adding enzyme</fullName>
    </alternativeName>
    <alternativeName>
        <fullName evidence="7">UDP-N-acetylmuramoyl-L-alanyl-D-glutamate synthetase</fullName>
    </alternativeName>
</protein>
<organism evidence="12 13">
    <name type="scientific">Mycolicibacterium insubricum</name>
    <dbReference type="NCBI Taxonomy" id="444597"/>
    <lineage>
        <taxon>Bacteria</taxon>
        <taxon>Bacillati</taxon>
        <taxon>Actinomycetota</taxon>
        <taxon>Actinomycetes</taxon>
        <taxon>Mycobacteriales</taxon>
        <taxon>Mycobacteriaceae</taxon>
        <taxon>Mycolicibacterium</taxon>
    </lineage>
</organism>
<keyword evidence="4 7" id="KW-0436">Ligase</keyword>
<gene>
    <name evidence="7" type="primary">murD</name>
    <name evidence="12" type="ORF">BST26_05535</name>
</gene>
<keyword evidence="13" id="KW-1185">Reference proteome</keyword>
<dbReference type="NCBIfam" id="TIGR01087">
    <property type="entry name" value="murD"/>
    <property type="match status" value="1"/>
</dbReference>
<dbReference type="SUPFAM" id="SSF53244">
    <property type="entry name" value="MurD-like peptide ligases, peptide-binding domain"/>
    <property type="match status" value="1"/>
</dbReference>
<dbReference type="STRING" id="444597.BST26_05535"/>
<dbReference type="Proteomes" id="UP000192801">
    <property type="component" value="Unassembled WGS sequence"/>
</dbReference>
<dbReference type="InterPro" id="IPR004101">
    <property type="entry name" value="Mur_ligase_C"/>
</dbReference>